<feature type="domain" description="DUF2262" evidence="1">
    <location>
        <begin position="136"/>
        <end position="270"/>
    </location>
</feature>
<evidence type="ECO:0000313" key="3">
    <source>
        <dbReference type="Proteomes" id="UP000317648"/>
    </source>
</evidence>
<gene>
    <name evidence="2" type="ORF">Pla8534_49990</name>
</gene>
<dbReference type="RefSeq" id="WP_197442545.1">
    <property type="nucleotide sequence ID" value="NZ_CP036433.1"/>
</dbReference>
<dbReference type="Pfam" id="PF10020">
    <property type="entry name" value="DUF2262"/>
    <property type="match status" value="1"/>
</dbReference>
<dbReference type="KEGG" id="lcre:Pla8534_49990"/>
<dbReference type="Proteomes" id="UP000317648">
    <property type="component" value="Chromosome"/>
</dbReference>
<accession>A0A518DZ93</accession>
<organism evidence="2 3">
    <name type="scientific">Lignipirellula cremea</name>
    <dbReference type="NCBI Taxonomy" id="2528010"/>
    <lineage>
        <taxon>Bacteria</taxon>
        <taxon>Pseudomonadati</taxon>
        <taxon>Planctomycetota</taxon>
        <taxon>Planctomycetia</taxon>
        <taxon>Pirellulales</taxon>
        <taxon>Pirellulaceae</taxon>
        <taxon>Lignipirellula</taxon>
    </lineage>
</organism>
<proteinExistence type="predicted"/>
<evidence type="ECO:0000259" key="1">
    <source>
        <dbReference type="Pfam" id="PF10020"/>
    </source>
</evidence>
<evidence type="ECO:0000313" key="2">
    <source>
        <dbReference type="EMBL" id="QDU97154.1"/>
    </source>
</evidence>
<dbReference type="InterPro" id="IPR019260">
    <property type="entry name" value="DUF2262"/>
</dbReference>
<dbReference type="EMBL" id="CP036433">
    <property type="protein sequence ID" value="QDU97154.1"/>
    <property type="molecule type" value="Genomic_DNA"/>
</dbReference>
<reference evidence="2 3" key="1">
    <citation type="submission" date="2019-02" db="EMBL/GenBank/DDBJ databases">
        <title>Deep-cultivation of Planctomycetes and their phenomic and genomic characterization uncovers novel biology.</title>
        <authorList>
            <person name="Wiegand S."/>
            <person name="Jogler M."/>
            <person name="Boedeker C."/>
            <person name="Pinto D."/>
            <person name="Vollmers J."/>
            <person name="Rivas-Marin E."/>
            <person name="Kohn T."/>
            <person name="Peeters S.H."/>
            <person name="Heuer A."/>
            <person name="Rast P."/>
            <person name="Oberbeckmann S."/>
            <person name="Bunk B."/>
            <person name="Jeske O."/>
            <person name="Meyerdierks A."/>
            <person name="Storesund J.E."/>
            <person name="Kallscheuer N."/>
            <person name="Luecker S."/>
            <person name="Lage O.M."/>
            <person name="Pohl T."/>
            <person name="Merkel B.J."/>
            <person name="Hornburger P."/>
            <person name="Mueller R.-W."/>
            <person name="Bruemmer F."/>
            <person name="Labrenz M."/>
            <person name="Spormann A.M."/>
            <person name="Op den Camp H."/>
            <person name="Overmann J."/>
            <person name="Amann R."/>
            <person name="Jetten M.S.M."/>
            <person name="Mascher T."/>
            <person name="Medema M.H."/>
            <person name="Devos D.P."/>
            <person name="Kaster A.-K."/>
            <person name="Ovreas L."/>
            <person name="Rohde M."/>
            <person name="Galperin M.Y."/>
            <person name="Jogler C."/>
        </authorList>
    </citation>
    <scope>NUCLEOTIDE SEQUENCE [LARGE SCALE GENOMIC DNA]</scope>
    <source>
        <strain evidence="2 3">Pla85_3_4</strain>
    </source>
</reference>
<keyword evidence="3" id="KW-1185">Reference proteome</keyword>
<sequence>MTSTFKPPSLDRLAEVDTSDCEYKDGVVEIEGVISPAGLAGWPHSDDYEVHCFHLSAWRYPGQPVVNKKLTILRPAARDADWSGEYPALSIQRIRVLVSTEETRAICAGKAAQKVDAAGLSEVAEELAKPVVIQTERFGELTLDRSIDWFTGKVIWNGETVELSFNADENLSIATGLEVAGKLWDEQTSWKQKVDDYAVQDLLSAKNDGWLLDDEAPLTPDQFKARMTLQSISIDIDGDFEFWHDDGELFWGHSILIQGSLKEGITQADIPG</sequence>
<protein>
    <recommendedName>
        <fullName evidence="1">DUF2262 domain-containing protein</fullName>
    </recommendedName>
</protein>
<name>A0A518DZ93_9BACT</name>
<dbReference type="AlphaFoldDB" id="A0A518DZ93"/>